<evidence type="ECO:0000313" key="1">
    <source>
        <dbReference type="EMBL" id="PVZ71770.1"/>
    </source>
</evidence>
<organism evidence="1 2">
    <name type="scientific">Pelagibaculum spongiae</name>
    <dbReference type="NCBI Taxonomy" id="2080658"/>
    <lineage>
        <taxon>Bacteria</taxon>
        <taxon>Pseudomonadati</taxon>
        <taxon>Pseudomonadota</taxon>
        <taxon>Gammaproteobacteria</taxon>
        <taxon>Oceanospirillales</taxon>
        <taxon>Pelagibaculum</taxon>
    </lineage>
</organism>
<dbReference type="RefSeq" id="WP_116685358.1">
    <property type="nucleotide sequence ID" value="NZ_CAWNYD010000001.1"/>
</dbReference>
<dbReference type="AlphaFoldDB" id="A0A2V1H1D3"/>
<proteinExistence type="predicted"/>
<dbReference type="PANTHER" id="PTHR37816:SF2">
    <property type="entry name" value="DNA TOPOLOGY MODULATION PROTEIN FLAR-RELATED PROTEIN"/>
    <property type="match status" value="1"/>
</dbReference>
<dbReference type="InterPro" id="IPR027417">
    <property type="entry name" value="P-loop_NTPase"/>
</dbReference>
<protein>
    <submittedName>
        <fullName evidence="1">AAA family ATPase</fullName>
    </submittedName>
</protein>
<name>A0A2V1H1D3_9GAMM</name>
<dbReference type="OrthoDB" id="5296079at2"/>
<gene>
    <name evidence="1" type="ORF">DC094_01715</name>
</gene>
<keyword evidence="2" id="KW-1185">Reference proteome</keyword>
<dbReference type="Gene3D" id="3.40.50.300">
    <property type="entry name" value="P-loop containing nucleotide triphosphate hydrolases"/>
    <property type="match status" value="1"/>
</dbReference>
<sequence length="175" mass="20184">MNKILIFGNSGSGKSWLSGELSKRTKSLEVNLDSIFWLPGGYFQKRSQEAIDQRINEIKSNDNWVVEGVFGSLIEKFIPAASEIIFLDLPWDECKGNLINRGSESSKQLNQDLAERNFNKLVTWASEYKNRSSKASYSFHNQLFQSFQRKKHRLKNREEINLYLSQASSQTCTYT</sequence>
<dbReference type="Proteomes" id="UP000244906">
    <property type="component" value="Unassembled WGS sequence"/>
</dbReference>
<accession>A0A2V1H1D3</accession>
<dbReference type="InterPro" id="IPR052922">
    <property type="entry name" value="Cytidylate_Kinase-2"/>
</dbReference>
<dbReference type="PANTHER" id="PTHR37816">
    <property type="entry name" value="YALI0E33011P"/>
    <property type="match status" value="1"/>
</dbReference>
<dbReference type="SUPFAM" id="SSF52540">
    <property type="entry name" value="P-loop containing nucleoside triphosphate hydrolases"/>
    <property type="match status" value="1"/>
</dbReference>
<dbReference type="EMBL" id="QDDL01000001">
    <property type="protein sequence ID" value="PVZ71770.1"/>
    <property type="molecule type" value="Genomic_DNA"/>
</dbReference>
<reference evidence="1 2" key="1">
    <citation type="submission" date="2018-04" db="EMBL/GenBank/DDBJ databases">
        <title>Thalassorhabdus spongiae gen. nov., sp. nov., isolated from a marine sponge in South-West Iceland.</title>
        <authorList>
            <person name="Knobloch S."/>
            <person name="Daussin A."/>
            <person name="Johannsson R."/>
            <person name="Marteinsson V.T."/>
        </authorList>
    </citation>
    <scope>NUCLEOTIDE SEQUENCE [LARGE SCALE GENOMIC DNA]</scope>
    <source>
        <strain evidence="1 2">Hp12</strain>
    </source>
</reference>
<evidence type="ECO:0000313" key="2">
    <source>
        <dbReference type="Proteomes" id="UP000244906"/>
    </source>
</evidence>
<comment type="caution">
    <text evidence="1">The sequence shown here is derived from an EMBL/GenBank/DDBJ whole genome shotgun (WGS) entry which is preliminary data.</text>
</comment>